<reference evidence="1 2" key="1">
    <citation type="submission" date="2021-02" db="EMBL/GenBank/DDBJ databases">
        <title>Leptospira ainlahdjerensis sp. nov., Leptospira ainazelensis sp. nov., Leptospira abararensis sp. nov. and Leptospira chreensis sp. nov., four new species isolated from water sources in Algeria.</title>
        <authorList>
            <person name="Amara Korba A."/>
            <person name="Kainiu M."/>
            <person name="Vincent A.T."/>
            <person name="Mariet J.-F."/>
            <person name="Veyrier F.J."/>
            <person name="Goarant C."/>
            <person name="Picardeau M."/>
        </authorList>
    </citation>
    <scope>NUCLEOTIDE SEQUENCE [LARGE SCALE GENOMIC DNA]</scope>
    <source>
        <strain evidence="1 2">201903070</strain>
    </source>
</reference>
<dbReference type="Pfam" id="PF07600">
    <property type="entry name" value="DUF1564"/>
    <property type="match status" value="1"/>
</dbReference>
<evidence type="ECO:0000313" key="1">
    <source>
        <dbReference type="EMBL" id="MBM9578981.1"/>
    </source>
</evidence>
<comment type="caution">
    <text evidence="1">The sequence shown here is derived from an EMBL/GenBank/DDBJ whole genome shotgun (WGS) entry which is preliminary data.</text>
</comment>
<gene>
    <name evidence="1" type="ORF">JWG45_17685</name>
</gene>
<sequence>MRKFVFLREPKITSKIGEFQSEVETILIPEDYLKGLTEVERRTLPQKIRSLLGKYSLFISSMKRLNSKGGKRKYQRDVGRLKRVNIRMKTGDWLLLGVLAEAH</sequence>
<dbReference type="Proteomes" id="UP000724686">
    <property type="component" value="Unassembled WGS sequence"/>
</dbReference>
<name>A0ABS2UF16_9LEPT</name>
<protein>
    <submittedName>
        <fullName evidence="1">DUF1564 family protein</fullName>
    </submittedName>
</protein>
<accession>A0ABS2UF16</accession>
<dbReference type="InterPro" id="IPR011458">
    <property type="entry name" value="DUF1564"/>
</dbReference>
<proteinExistence type="predicted"/>
<keyword evidence="2" id="KW-1185">Reference proteome</keyword>
<dbReference type="EMBL" id="JAFFPU010000070">
    <property type="protein sequence ID" value="MBM9578981.1"/>
    <property type="molecule type" value="Genomic_DNA"/>
</dbReference>
<organism evidence="1 2">
    <name type="scientific">Leptospira ainlahdjerensis</name>
    <dbReference type="NCBI Taxonomy" id="2810033"/>
    <lineage>
        <taxon>Bacteria</taxon>
        <taxon>Pseudomonadati</taxon>
        <taxon>Spirochaetota</taxon>
        <taxon>Spirochaetia</taxon>
        <taxon>Leptospirales</taxon>
        <taxon>Leptospiraceae</taxon>
        <taxon>Leptospira</taxon>
    </lineage>
</organism>
<evidence type="ECO:0000313" key="2">
    <source>
        <dbReference type="Proteomes" id="UP000724686"/>
    </source>
</evidence>